<reference evidence="1 2" key="1">
    <citation type="journal article" date="2020" name="Appl. Environ. Microbiol.">
        <title>Genomic Characteristics of a Novel Species of Ammonia-Oxidizing Archaea from the Jiulong River Estuary.</title>
        <authorList>
            <person name="Zou D."/>
            <person name="Wan R."/>
            <person name="Han L."/>
            <person name="Xu M.N."/>
            <person name="Liu Y."/>
            <person name="Liu H."/>
            <person name="Kao S.J."/>
            <person name="Li M."/>
        </authorList>
    </citation>
    <scope>NUCLEOTIDE SEQUENCE [LARGE SCALE GENOMIC DNA]</scope>
    <source>
        <strain evidence="1">W1bin1</strain>
    </source>
</reference>
<evidence type="ECO:0000313" key="2">
    <source>
        <dbReference type="Proteomes" id="UP000559653"/>
    </source>
</evidence>
<sequence length="55" mass="5982">MIKQPTLETKLADWTLAFNSISNKQSEEAQILKGLVKDLKNKIIGEGMAVIPGVA</sequence>
<proteinExistence type="predicted"/>
<comment type="caution">
    <text evidence="1">The sequence shown here is derived from an EMBL/GenBank/DDBJ whole genome shotgun (WGS) entry which is preliminary data.</text>
</comment>
<dbReference type="EMBL" id="JACEMZ010000084">
    <property type="protein sequence ID" value="MBA4453169.1"/>
    <property type="molecule type" value="Genomic_DNA"/>
</dbReference>
<evidence type="ECO:0000313" key="1">
    <source>
        <dbReference type="EMBL" id="MBA4453169.1"/>
    </source>
</evidence>
<gene>
    <name evidence="1" type="ORF">H2B03_08425</name>
</gene>
<dbReference type="Proteomes" id="UP000559653">
    <property type="component" value="Unassembled WGS sequence"/>
</dbReference>
<name>A0AC60W0C2_9ARCH</name>
<organism evidence="1 2">
    <name type="scientific">Candidatus Nitrosomaritimum aestuariumsis</name>
    <dbReference type="NCBI Taxonomy" id="3342354"/>
    <lineage>
        <taxon>Archaea</taxon>
        <taxon>Nitrososphaerota</taxon>
        <taxon>Nitrososphaeria</taxon>
        <taxon>Nitrosopumilales</taxon>
        <taxon>Nitrosopumilaceae</taxon>
        <taxon>Candidatus Nitrosomaritimum</taxon>
    </lineage>
</organism>
<accession>A0AC60W0C2</accession>
<protein>
    <submittedName>
        <fullName evidence="1">Uncharacterized protein</fullName>
    </submittedName>
</protein>